<comment type="caution">
    <text evidence="3">The sequence shown here is derived from an EMBL/GenBank/DDBJ whole genome shotgun (WGS) entry which is preliminary data.</text>
</comment>
<dbReference type="AlphaFoldDB" id="A0AAW1V2Y2"/>
<evidence type="ECO:0000259" key="2">
    <source>
        <dbReference type="Pfam" id="PF01562"/>
    </source>
</evidence>
<gene>
    <name evidence="3" type="ORF">WA026_016721</name>
</gene>
<keyword evidence="4" id="KW-1185">Reference proteome</keyword>
<dbReference type="Pfam" id="PF01562">
    <property type="entry name" value="Pep_M12B_propep"/>
    <property type="match status" value="1"/>
</dbReference>
<protein>
    <recommendedName>
        <fullName evidence="2">Peptidase M12B propeptide domain-containing protein</fullName>
    </recommendedName>
</protein>
<evidence type="ECO:0000313" key="3">
    <source>
        <dbReference type="EMBL" id="KAK9886441.1"/>
    </source>
</evidence>
<feature type="domain" description="Peptidase M12B propeptide" evidence="2">
    <location>
        <begin position="81"/>
        <end position="139"/>
    </location>
</feature>
<evidence type="ECO:0000313" key="4">
    <source>
        <dbReference type="Proteomes" id="UP001431783"/>
    </source>
</evidence>
<sequence length="163" mass="18781">MLRVSTVEADSELRFYKYRENSYLESLGLDTDIEYIKPMKISPLPLHDHDIIFNKMNNYSDELVIPHHSGHFRHSMVEVWDPHPNYEIAAFGRKLRLQLAHDNKFIAPNLYVSHVRENYTHRAPQDEGMLGCFYSGNVRGDSDSDVVVSLCNGMNTVLILSEA</sequence>
<dbReference type="Proteomes" id="UP001431783">
    <property type="component" value="Unassembled WGS sequence"/>
</dbReference>
<proteinExistence type="predicted"/>
<reference evidence="3 4" key="1">
    <citation type="submission" date="2023-03" db="EMBL/GenBank/DDBJ databases">
        <title>Genome insight into feeding habits of ladybird beetles.</title>
        <authorList>
            <person name="Li H.-S."/>
            <person name="Huang Y.-H."/>
            <person name="Pang H."/>
        </authorList>
    </citation>
    <scope>NUCLEOTIDE SEQUENCE [LARGE SCALE GENOMIC DNA]</scope>
    <source>
        <strain evidence="3">SYSU_2023b</strain>
        <tissue evidence="3">Whole body</tissue>
    </source>
</reference>
<accession>A0AAW1V2Y2</accession>
<name>A0AAW1V2Y2_9CUCU</name>
<keyword evidence="1" id="KW-1015">Disulfide bond</keyword>
<dbReference type="EMBL" id="JARQZJ010000100">
    <property type="protein sequence ID" value="KAK9886441.1"/>
    <property type="molecule type" value="Genomic_DNA"/>
</dbReference>
<dbReference type="InterPro" id="IPR002870">
    <property type="entry name" value="Peptidase_M12B_N"/>
</dbReference>
<organism evidence="3 4">
    <name type="scientific">Henosepilachna vigintioctopunctata</name>
    <dbReference type="NCBI Taxonomy" id="420089"/>
    <lineage>
        <taxon>Eukaryota</taxon>
        <taxon>Metazoa</taxon>
        <taxon>Ecdysozoa</taxon>
        <taxon>Arthropoda</taxon>
        <taxon>Hexapoda</taxon>
        <taxon>Insecta</taxon>
        <taxon>Pterygota</taxon>
        <taxon>Neoptera</taxon>
        <taxon>Endopterygota</taxon>
        <taxon>Coleoptera</taxon>
        <taxon>Polyphaga</taxon>
        <taxon>Cucujiformia</taxon>
        <taxon>Coccinelloidea</taxon>
        <taxon>Coccinellidae</taxon>
        <taxon>Epilachninae</taxon>
        <taxon>Epilachnini</taxon>
        <taxon>Henosepilachna</taxon>
    </lineage>
</organism>
<evidence type="ECO:0000256" key="1">
    <source>
        <dbReference type="ARBA" id="ARBA00023157"/>
    </source>
</evidence>